<feature type="transmembrane region" description="Helical" evidence="12">
    <location>
        <begin position="12"/>
        <end position="34"/>
    </location>
</feature>
<dbReference type="InterPro" id="IPR023058">
    <property type="entry name" value="PPIase_PpiC_CS"/>
</dbReference>
<name>A0A432W588_9GAMM</name>
<dbReference type="PANTHER" id="PTHR47529:SF1">
    <property type="entry name" value="PERIPLASMIC CHAPERONE PPID"/>
    <property type="match status" value="1"/>
</dbReference>
<evidence type="ECO:0000256" key="6">
    <source>
        <dbReference type="ARBA" id="ARBA00023136"/>
    </source>
</evidence>
<keyword evidence="2" id="KW-1003">Cell membrane</keyword>
<comment type="subcellular location">
    <subcellularLocation>
        <location evidence="1">Cell inner membrane</location>
        <topology evidence="1">Single-pass type II membrane protein</topology>
        <orientation evidence="1">Periplasmic side</orientation>
    </subcellularLocation>
</comment>
<keyword evidence="3" id="KW-0997">Cell inner membrane</keyword>
<dbReference type="InterPro" id="IPR027304">
    <property type="entry name" value="Trigger_fact/SurA_dom_sf"/>
</dbReference>
<dbReference type="GO" id="GO:0005886">
    <property type="term" value="C:plasma membrane"/>
    <property type="evidence" value="ECO:0007669"/>
    <property type="project" value="UniProtKB-SubCell"/>
</dbReference>
<comment type="caution">
    <text evidence="14">The sequence shown here is derived from an EMBL/GenBank/DDBJ whole genome shotgun (WGS) entry which is preliminary data.</text>
</comment>
<dbReference type="SUPFAM" id="SSF109998">
    <property type="entry name" value="Triger factor/SurA peptide-binding domain-like"/>
    <property type="match status" value="1"/>
</dbReference>
<keyword evidence="7" id="KW-0143">Chaperone</keyword>
<dbReference type="PROSITE" id="PS50198">
    <property type="entry name" value="PPIC_PPIASE_2"/>
    <property type="match status" value="1"/>
</dbReference>
<dbReference type="Proteomes" id="UP000288293">
    <property type="component" value="Unassembled WGS sequence"/>
</dbReference>
<comment type="similarity">
    <text evidence="8">Belongs to the PpiD chaperone family.</text>
</comment>
<evidence type="ECO:0000256" key="9">
    <source>
        <dbReference type="ARBA" id="ARBA00040743"/>
    </source>
</evidence>
<dbReference type="OrthoDB" id="9812372at2"/>
<keyword evidence="5 12" id="KW-1133">Transmembrane helix</keyword>
<evidence type="ECO:0000256" key="7">
    <source>
        <dbReference type="ARBA" id="ARBA00023186"/>
    </source>
</evidence>
<keyword evidence="4 12" id="KW-0812">Transmembrane</keyword>
<dbReference type="SUPFAM" id="SSF54534">
    <property type="entry name" value="FKBP-like"/>
    <property type="match status" value="1"/>
</dbReference>
<keyword evidence="11 14" id="KW-0413">Isomerase</keyword>
<dbReference type="InterPro" id="IPR046357">
    <property type="entry name" value="PPIase_dom_sf"/>
</dbReference>
<dbReference type="PROSITE" id="PS01096">
    <property type="entry name" value="PPIC_PPIASE_1"/>
    <property type="match status" value="1"/>
</dbReference>
<evidence type="ECO:0000256" key="1">
    <source>
        <dbReference type="ARBA" id="ARBA00004382"/>
    </source>
</evidence>
<keyword evidence="15" id="KW-1185">Reference proteome</keyword>
<evidence type="ECO:0000256" key="8">
    <source>
        <dbReference type="ARBA" id="ARBA00038408"/>
    </source>
</evidence>
<accession>A0A432W588</accession>
<evidence type="ECO:0000256" key="12">
    <source>
        <dbReference type="SAM" id="Phobius"/>
    </source>
</evidence>
<evidence type="ECO:0000256" key="4">
    <source>
        <dbReference type="ARBA" id="ARBA00022692"/>
    </source>
</evidence>
<evidence type="ECO:0000256" key="11">
    <source>
        <dbReference type="PROSITE-ProRule" id="PRU00278"/>
    </source>
</evidence>
<reference evidence="14 15" key="1">
    <citation type="journal article" date="2011" name="Front. Microbiol.">
        <title>Genomic signatures of strain selection and enhancement in Bacillus atrophaeus var. globigii, a historical biowarfare simulant.</title>
        <authorList>
            <person name="Gibbons H.S."/>
            <person name="Broomall S.M."/>
            <person name="McNew L.A."/>
            <person name="Daligault H."/>
            <person name="Chapman C."/>
            <person name="Bruce D."/>
            <person name="Karavis M."/>
            <person name="Krepps M."/>
            <person name="McGregor P.A."/>
            <person name="Hong C."/>
            <person name="Park K.H."/>
            <person name="Akmal A."/>
            <person name="Feldman A."/>
            <person name="Lin J.S."/>
            <person name="Chang W.E."/>
            <person name="Higgs B.W."/>
            <person name="Demirev P."/>
            <person name="Lindquist J."/>
            <person name="Liem A."/>
            <person name="Fochler E."/>
            <person name="Read T.D."/>
            <person name="Tapia R."/>
            <person name="Johnson S."/>
            <person name="Bishop-Lilly K.A."/>
            <person name="Detter C."/>
            <person name="Han C."/>
            <person name="Sozhamannan S."/>
            <person name="Rosenzweig C.N."/>
            <person name="Skowronski E.W."/>
        </authorList>
    </citation>
    <scope>NUCLEOTIDE SEQUENCE [LARGE SCALE GENOMIC DNA]</scope>
    <source>
        <strain evidence="14 15">MLST1</strain>
    </source>
</reference>
<organism evidence="14 15">
    <name type="scientific">Aliidiomarina minuta</name>
    <dbReference type="NCBI Taxonomy" id="880057"/>
    <lineage>
        <taxon>Bacteria</taxon>
        <taxon>Pseudomonadati</taxon>
        <taxon>Pseudomonadota</taxon>
        <taxon>Gammaproteobacteria</taxon>
        <taxon>Alteromonadales</taxon>
        <taxon>Idiomarinaceae</taxon>
        <taxon>Aliidiomarina</taxon>
    </lineage>
</organism>
<evidence type="ECO:0000259" key="13">
    <source>
        <dbReference type="PROSITE" id="PS50198"/>
    </source>
</evidence>
<dbReference type="InterPro" id="IPR052029">
    <property type="entry name" value="PpiD_chaperone"/>
</dbReference>
<dbReference type="AlphaFoldDB" id="A0A432W588"/>
<evidence type="ECO:0000256" key="2">
    <source>
        <dbReference type="ARBA" id="ARBA00022475"/>
    </source>
</evidence>
<dbReference type="GO" id="GO:0003755">
    <property type="term" value="F:peptidyl-prolyl cis-trans isomerase activity"/>
    <property type="evidence" value="ECO:0007669"/>
    <property type="project" value="UniProtKB-KW"/>
</dbReference>
<dbReference type="Pfam" id="PF00639">
    <property type="entry name" value="Rotamase"/>
    <property type="match status" value="1"/>
</dbReference>
<dbReference type="Pfam" id="PF13624">
    <property type="entry name" value="SurA_N_3"/>
    <property type="match status" value="1"/>
</dbReference>
<feature type="domain" description="PpiC" evidence="13">
    <location>
        <begin position="268"/>
        <end position="366"/>
    </location>
</feature>
<dbReference type="Gene3D" id="3.10.50.40">
    <property type="match status" value="1"/>
</dbReference>
<evidence type="ECO:0000256" key="3">
    <source>
        <dbReference type="ARBA" id="ARBA00022519"/>
    </source>
</evidence>
<protein>
    <recommendedName>
        <fullName evidence="9">Periplasmic chaperone PpiD</fullName>
    </recommendedName>
    <alternativeName>
        <fullName evidence="10">Periplasmic folding chaperone</fullName>
    </alternativeName>
</protein>
<evidence type="ECO:0000313" key="14">
    <source>
        <dbReference type="EMBL" id="RUO25233.1"/>
    </source>
</evidence>
<dbReference type="Gene3D" id="1.10.4030.10">
    <property type="entry name" value="Porin chaperone SurA, peptide-binding domain"/>
    <property type="match status" value="1"/>
</dbReference>
<evidence type="ECO:0000313" key="15">
    <source>
        <dbReference type="Proteomes" id="UP000288293"/>
    </source>
</evidence>
<evidence type="ECO:0000256" key="10">
    <source>
        <dbReference type="ARBA" id="ARBA00042775"/>
    </source>
</evidence>
<proteinExistence type="inferred from homology"/>
<gene>
    <name evidence="14" type="ORF">CWE09_00375</name>
</gene>
<dbReference type="PANTHER" id="PTHR47529">
    <property type="entry name" value="PEPTIDYL-PROLYL CIS-TRANS ISOMERASE D"/>
    <property type="match status" value="1"/>
</dbReference>
<evidence type="ECO:0000256" key="5">
    <source>
        <dbReference type="ARBA" id="ARBA00022989"/>
    </source>
</evidence>
<dbReference type="RefSeq" id="WP_126801930.1">
    <property type="nucleotide sequence ID" value="NZ_PIPL01000001.1"/>
</dbReference>
<sequence>MLDRIREGSKGPVAKIILFLIILTFALTGVSGYLGGGAEDHVAEVNGSKISRMDFDRAYQNERARMEDQMGDFFDTLAADENYMREFRQGVLERLIEEKLATQLARDLGFRPGPDSIRDTIRAMPEFQIGGQFDNDRYVALLMNAGFEPAEFRNYLEGELGRTMLMSGLVTSEFVLPDEITQYQRLQNQRRSGEYIRIPVDSYKDDVELTEQSIEDYYYDNQENYEREERVRLAYVELDFNEIMQSIEVSEDEARQYYEENPARFTQPERREIAHILIEFGDDEEAAQERIQSLAERIADGEDFAELASTYSDDTFSGAEGGDLGQLERDSLDPDIEDAGFALTEEGQVSDVVRSDFGFHLVKLTHLQESEQESFAEARDHIIENLRHERADTEYFRQQQELARISFEMPESLEPAAEALGLSIQESDWLSRQGNEEFSSPELLREAFSEDVTEYELNSELIELEQRSLVVRASDYEPATVMPLAEVRDSIVETLTLRKAQEEATRFANQLLEQYRAGEMPAALSMTEFENLARGNAELPSDMQRTLFRLPPPQEGEVSADVVQMRNGDVAIVAVTSVEDGEVTEQGRDQLRQQLQNQAVQRVYQALVDGLKEQASISRNL</sequence>
<keyword evidence="11" id="KW-0697">Rotamase</keyword>
<keyword evidence="6 12" id="KW-0472">Membrane</keyword>
<dbReference type="InterPro" id="IPR000297">
    <property type="entry name" value="PPIase_PpiC"/>
</dbReference>
<dbReference type="EMBL" id="PIPL01000001">
    <property type="protein sequence ID" value="RUO25233.1"/>
    <property type="molecule type" value="Genomic_DNA"/>
</dbReference>